<accession>A0AA85C0Y9</accession>
<organism evidence="1 2">
    <name type="scientific">Schistosoma mattheei</name>
    <dbReference type="NCBI Taxonomy" id="31246"/>
    <lineage>
        <taxon>Eukaryota</taxon>
        <taxon>Metazoa</taxon>
        <taxon>Spiralia</taxon>
        <taxon>Lophotrochozoa</taxon>
        <taxon>Platyhelminthes</taxon>
        <taxon>Trematoda</taxon>
        <taxon>Digenea</taxon>
        <taxon>Strigeidida</taxon>
        <taxon>Schistosomatoidea</taxon>
        <taxon>Schistosomatidae</taxon>
        <taxon>Schistosoma</taxon>
    </lineage>
</organism>
<evidence type="ECO:0000313" key="2">
    <source>
        <dbReference type="WBParaSite" id="SMTH1_86460.1"/>
    </source>
</evidence>
<dbReference type="WBParaSite" id="SMTH1_86460.1">
    <property type="protein sequence ID" value="SMTH1_86460.1"/>
    <property type="gene ID" value="SMTH1_86460"/>
</dbReference>
<proteinExistence type="predicted"/>
<dbReference type="AlphaFoldDB" id="A0AA85C0Y9"/>
<protein>
    <submittedName>
        <fullName evidence="2">Uncharacterized protein</fullName>
    </submittedName>
</protein>
<name>A0AA85C0Y9_9TREM</name>
<dbReference type="Proteomes" id="UP000050791">
    <property type="component" value="Unassembled WGS sequence"/>
</dbReference>
<evidence type="ECO:0000313" key="1">
    <source>
        <dbReference type="Proteomes" id="UP000050791"/>
    </source>
</evidence>
<sequence length="75" mass="8707">MSYYSEHKETSRRTLREKAISKSVAQYKVVTRILSIVQLFNCRVTRRLKILLPLIRSLGTLMKNGPKDTKTGRAR</sequence>
<reference evidence="2" key="1">
    <citation type="submission" date="2023-11" db="UniProtKB">
        <authorList>
            <consortium name="WormBaseParasite"/>
        </authorList>
    </citation>
    <scope>IDENTIFICATION</scope>
</reference>